<dbReference type="PANTHER" id="PTHR33507:SF3">
    <property type="entry name" value="INNER MEMBRANE PROTEIN YBBJ"/>
    <property type="match status" value="1"/>
</dbReference>
<evidence type="ECO:0000256" key="3">
    <source>
        <dbReference type="ARBA" id="ARBA00022989"/>
    </source>
</evidence>
<dbReference type="RefSeq" id="WP_209769861.1">
    <property type="nucleotide sequence ID" value="NZ_JAGINP010000021.1"/>
</dbReference>
<feature type="transmembrane region" description="Helical" evidence="5">
    <location>
        <begin position="7"/>
        <end position="30"/>
    </location>
</feature>
<evidence type="ECO:0000256" key="5">
    <source>
        <dbReference type="SAM" id="Phobius"/>
    </source>
</evidence>
<dbReference type="PANTHER" id="PTHR33507">
    <property type="entry name" value="INNER MEMBRANE PROTEIN YBBJ"/>
    <property type="match status" value="1"/>
</dbReference>
<comment type="caution">
    <text evidence="7">The sequence shown here is derived from an EMBL/GenBank/DDBJ whole genome shotgun (WGS) entry which is preliminary data.</text>
</comment>
<dbReference type="GO" id="GO:0006508">
    <property type="term" value="P:proteolysis"/>
    <property type="evidence" value="ECO:0007669"/>
    <property type="project" value="UniProtKB-KW"/>
</dbReference>
<evidence type="ECO:0000256" key="1">
    <source>
        <dbReference type="ARBA" id="ARBA00004141"/>
    </source>
</evidence>
<name>A0ABS4SS50_9PROT</name>
<feature type="transmembrane region" description="Helical" evidence="5">
    <location>
        <begin position="50"/>
        <end position="70"/>
    </location>
</feature>
<sequence length="142" mass="15137">MIEFWHWWVLAVLLGAVEILAPGAAFLWLGGAAGVVGLALFVWPAMSWELQGLLFALLAIAAVIGVRMLASRSAHTTSTPNLNRRAEQYIGTMHTLDSPIVNGLGRAQVGDGLWTVVGPDLPAGTRVRVVGADGTRLKVEKI</sequence>
<keyword evidence="7" id="KW-0645">Protease</keyword>
<evidence type="ECO:0000256" key="2">
    <source>
        <dbReference type="ARBA" id="ARBA00022692"/>
    </source>
</evidence>
<organism evidence="7 8">
    <name type="scientific">Azospirillum rugosum</name>
    <dbReference type="NCBI Taxonomy" id="416170"/>
    <lineage>
        <taxon>Bacteria</taxon>
        <taxon>Pseudomonadati</taxon>
        <taxon>Pseudomonadota</taxon>
        <taxon>Alphaproteobacteria</taxon>
        <taxon>Rhodospirillales</taxon>
        <taxon>Azospirillaceae</taxon>
        <taxon>Azospirillum</taxon>
    </lineage>
</organism>
<keyword evidence="8" id="KW-1185">Reference proteome</keyword>
<dbReference type="InterPro" id="IPR002810">
    <property type="entry name" value="NfeD-like_C"/>
</dbReference>
<dbReference type="Gene3D" id="2.40.50.140">
    <property type="entry name" value="Nucleic acid-binding proteins"/>
    <property type="match status" value="1"/>
</dbReference>
<gene>
    <name evidence="7" type="ORF">J2851_005194</name>
</gene>
<comment type="subcellular location">
    <subcellularLocation>
        <location evidence="1">Membrane</location>
        <topology evidence="1">Multi-pass membrane protein</topology>
    </subcellularLocation>
</comment>
<evidence type="ECO:0000256" key="4">
    <source>
        <dbReference type="ARBA" id="ARBA00023136"/>
    </source>
</evidence>
<evidence type="ECO:0000313" key="7">
    <source>
        <dbReference type="EMBL" id="MBP2295389.1"/>
    </source>
</evidence>
<feature type="domain" description="NfeD-like C-terminal" evidence="6">
    <location>
        <begin position="86"/>
        <end position="141"/>
    </location>
</feature>
<dbReference type="Pfam" id="PF01957">
    <property type="entry name" value="NfeD"/>
    <property type="match status" value="1"/>
</dbReference>
<reference evidence="7 8" key="1">
    <citation type="submission" date="2021-03" db="EMBL/GenBank/DDBJ databases">
        <title>Genomic Encyclopedia of Type Strains, Phase III (KMG-III): the genomes of soil and plant-associated and newly described type strains.</title>
        <authorList>
            <person name="Whitman W."/>
        </authorList>
    </citation>
    <scope>NUCLEOTIDE SEQUENCE [LARGE SCALE GENOMIC DNA]</scope>
    <source>
        <strain evidence="7 8">IMMIB AFH-6</strain>
    </source>
</reference>
<dbReference type="EMBL" id="JAGINP010000021">
    <property type="protein sequence ID" value="MBP2295389.1"/>
    <property type="molecule type" value="Genomic_DNA"/>
</dbReference>
<dbReference type="InterPro" id="IPR012340">
    <property type="entry name" value="NA-bd_OB-fold"/>
</dbReference>
<dbReference type="InterPro" id="IPR052165">
    <property type="entry name" value="Membrane_assoc_protease"/>
</dbReference>
<evidence type="ECO:0000313" key="8">
    <source>
        <dbReference type="Proteomes" id="UP000781958"/>
    </source>
</evidence>
<keyword evidence="3 5" id="KW-1133">Transmembrane helix</keyword>
<keyword evidence="2 5" id="KW-0812">Transmembrane</keyword>
<evidence type="ECO:0000259" key="6">
    <source>
        <dbReference type="Pfam" id="PF01957"/>
    </source>
</evidence>
<keyword evidence="7" id="KW-0378">Hydrolase</keyword>
<keyword evidence="4 5" id="KW-0472">Membrane</keyword>
<proteinExistence type="predicted"/>
<protein>
    <submittedName>
        <fullName evidence="7">Membrane protein implicated in regulation of membrane protease activity</fullName>
    </submittedName>
</protein>
<accession>A0ABS4SS50</accession>
<dbReference type="GO" id="GO:0008233">
    <property type="term" value="F:peptidase activity"/>
    <property type="evidence" value="ECO:0007669"/>
    <property type="project" value="UniProtKB-KW"/>
</dbReference>
<dbReference type="Proteomes" id="UP000781958">
    <property type="component" value="Unassembled WGS sequence"/>
</dbReference>